<dbReference type="PANTHER" id="PTHR20941:SF1">
    <property type="entry name" value="FOLIC ACID SYNTHESIS PROTEIN FOL1"/>
    <property type="match status" value="1"/>
</dbReference>
<dbReference type="InterPro" id="IPR000489">
    <property type="entry name" value="Pterin-binding_dom"/>
</dbReference>
<dbReference type="GO" id="GO:0004156">
    <property type="term" value="F:dihydropteroate synthase activity"/>
    <property type="evidence" value="ECO:0007669"/>
    <property type="project" value="UniProtKB-EC"/>
</dbReference>
<dbReference type="AlphaFoldDB" id="A0A0B2K0X2"/>
<evidence type="ECO:0000256" key="11">
    <source>
        <dbReference type="ARBA" id="ARBA00030193"/>
    </source>
</evidence>
<keyword evidence="9 13" id="KW-0460">Magnesium</keyword>
<evidence type="ECO:0000256" key="8">
    <source>
        <dbReference type="ARBA" id="ARBA00022723"/>
    </source>
</evidence>
<evidence type="ECO:0000259" key="14">
    <source>
        <dbReference type="PROSITE" id="PS50972"/>
    </source>
</evidence>
<dbReference type="Gene3D" id="3.20.20.20">
    <property type="entry name" value="Dihydropteroate synthase-like"/>
    <property type="match status" value="1"/>
</dbReference>
<evidence type="ECO:0000313" key="16">
    <source>
        <dbReference type="Proteomes" id="UP000030993"/>
    </source>
</evidence>
<dbReference type="UniPathway" id="UPA00077">
    <property type="reaction ID" value="UER00156"/>
</dbReference>
<dbReference type="RefSeq" id="WP_039209229.1">
    <property type="nucleotide sequence ID" value="NZ_JSCE01000172.1"/>
</dbReference>
<keyword evidence="16" id="KW-1185">Reference proteome</keyword>
<dbReference type="Pfam" id="PF00809">
    <property type="entry name" value="Pterin_bind"/>
    <property type="match status" value="1"/>
</dbReference>
<dbReference type="GO" id="GO:0046654">
    <property type="term" value="P:tetrahydrofolate biosynthetic process"/>
    <property type="evidence" value="ECO:0007669"/>
    <property type="project" value="UniProtKB-UniPathway"/>
</dbReference>
<dbReference type="GO" id="GO:0005829">
    <property type="term" value="C:cytosol"/>
    <property type="evidence" value="ECO:0007669"/>
    <property type="project" value="TreeGrafter"/>
</dbReference>
<dbReference type="PROSITE" id="PS00793">
    <property type="entry name" value="DHPS_2"/>
    <property type="match status" value="1"/>
</dbReference>
<dbReference type="EMBL" id="JSCE01000172">
    <property type="protein sequence ID" value="KHM51802.1"/>
    <property type="molecule type" value="Genomic_DNA"/>
</dbReference>
<name>A0A0B2K0X2_9FIRM</name>
<evidence type="ECO:0000256" key="7">
    <source>
        <dbReference type="ARBA" id="ARBA00022679"/>
    </source>
</evidence>
<dbReference type="STRING" id="82374.NZ47_08500"/>
<dbReference type="Proteomes" id="UP000030993">
    <property type="component" value="Unassembled WGS sequence"/>
</dbReference>
<dbReference type="SUPFAM" id="SSF51717">
    <property type="entry name" value="Dihydropteroate synthetase-like"/>
    <property type="match status" value="1"/>
</dbReference>
<evidence type="ECO:0000256" key="12">
    <source>
        <dbReference type="ARBA" id="ARBA00053449"/>
    </source>
</evidence>
<comment type="function">
    <text evidence="12 13">Catalyzes the condensation of para-aminobenzoate (pABA) with 6-hydroxymethyl-7,8-dihydropterin diphosphate (DHPt-PP) to form 7,8-dihydropteroate (H2Pte), the immediate precursor of folate derivatives.</text>
</comment>
<dbReference type="PANTHER" id="PTHR20941">
    <property type="entry name" value="FOLATE SYNTHESIS PROTEINS"/>
    <property type="match status" value="1"/>
</dbReference>
<feature type="domain" description="Pterin-binding" evidence="14">
    <location>
        <begin position="21"/>
        <end position="274"/>
    </location>
</feature>
<dbReference type="FunFam" id="3.20.20.20:FF:000006">
    <property type="entry name" value="Dihydropteroate synthase"/>
    <property type="match status" value="1"/>
</dbReference>
<keyword evidence="10 13" id="KW-0289">Folate biosynthesis</keyword>
<comment type="pathway">
    <text evidence="3 13">Cofactor biosynthesis; tetrahydrofolate biosynthesis; 7,8-dihydrofolate from 2-amino-4-hydroxy-6-hydroxymethyl-7,8-dihydropteridine diphosphate and 4-aminobenzoate: step 1/2.</text>
</comment>
<evidence type="ECO:0000256" key="4">
    <source>
        <dbReference type="ARBA" id="ARBA00009503"/>
    </source>
</evidence>
<evidence type="ECO:0000256" key="9">
    <source>
        <dbReference type="ARBA" id="ARBA00022842"/>
    </source>
</evidence>
<evidence type="ECO:0000313" key="15">
    <source>
        <dbReference type="EMBL" id="KHM51802.1"/>
    </source>
</evidence>
<evidence type="ECO:0000256" key="6">
    <source>
        <dbReference type="ARBA" id="ARBA00016919"/>
    </source>
</evidence>
<dbReference type="eggNOG" id="COG0294">
    <property type="taxonomic scope" value="Bacteria"/>
</dbReference>
<dbReference type="PROSITE" id="PS00792">
    <property type="entry name" value="DHPS_1"/>
    <property type="match status" value="1"/>
</dbReference>
<protein>
    <recommendedName>
        <fullName evidence="6 13">Dihydropteroate synthase</fullName>
        <shortName evidence="13">DHPS</shortName>
        <ecNumber evidence="5 13">2.5.1.15</ecNumber>
    </recommendedName>
    <alternativeName>
        <fullName evidence="11 13">Dihydropteroate pyrophosphorylase</fullName>
    </alternativeName>
</protein>
<dbReference type="EC" id="2.5.1.15" evidence="5 13"/>
<evidence type="ECO:0000256" key="1">
    <source>
        <dbReference type="ARBA" id="ARBA00000012"/>
    </source>
</evidence>
<sequence length="284" mass="31637">MMSKRVYKWPDGKQLEIGSRTLIMGILNVTPDSFSDGGKWNTVDHALQHMKEMVDAGADIIDIGAESSRPGFKTMSADEEIERLSHFLEPVLKECPVPVSVDTFKADTAEYAASKGVHILNDIWGLQYKEEPGKMARVAAKYDLPVVVMHNRDSKEYDIDIMDSMRNFFSDSIKIAREAGMKEENIILDPGIGFGKTVEGNLYVMQNLEKIKNIDGVDYPVLLGTSRKSFIGNTLDLPVEERMEATGATCVMGIMKGCDIMRIHDVLPISRMCRITDAILEAKA</sequence>
<dbReference type="InterPro" id="IPR006390">
    <property type="entry name" value="DHP_synth_dom"/>
</dbReference>
<dbReference type="CDD" id="cd00739">
    <property type="entry name" value="DHPS"/>
    <property type="match status" value="1"/>
</dbReference>
<evidence type="ECO:0000256" key="10">
    <source>
        <dbReference type="ARBA" id="ARBA00022909"/>
    </source>
</evidence>
<keyword evidence="8 13" id="KW-0479">Metal-binding</keyword>
<gene>
    <name evidence="15" type="ORF">NZ47_08500</name>
</gene>
<comment type="similarity">
    <text evidence="4 13">Belongs to the DHPS family.</text>
</comment>
<keyword evidence="7 13" id="KW-0808">Transferase</keyword>
<dbReference type="NCBIfam" id="TIGR01496">
    <property type="entry name" value="DHPS"/>
    <property type="match status" value="1"/>
</dbReference>
<dbReference type="InterPro" id="IPR011005">
    <property type="entry name" value="Dihydropteroate_synth-like_sf"/>
</dbReference>
<comment type="cofactor">
    <cofactor evidence="2 13">
        <name>Mg(2+)</name>
        <dbReference type="ChEBI" id="CHEBI:18420"/>
    </cofactor>
</comment>
<dbReference type="PROSITE" id="PS50972">
    <property type="entry name" value="PTERIN_BINDING"/>
    <property type="match status" value="1"/>
</dbReference>
<dbReference type="InterPro" id="IPR045031">
    <property type="entry name" value="DHP_synth-like"/>
</dbReference>
<evidence type="ECO:0000256" key="3">
    <source>
        <dbReference type="ARBA" id="ARBA00004763"/>
    </source>
</evidence>
<comment type="catalytic activity">
    <reaction evidence="1">
        <text>(7,8-dihydropterin-6-yl)methyl diphosphate + 4-aminobenzoate = 7,8-dihydropteroate + diphosphate</text>
        <dbReference type="Rhea" id="RHEA:19949"/>
        <dbReference type="ChEBI" id="CHEBI:17836"/>
        <dbReference type="ChEBI" id="CHEBI:17839"/>
        <dbReference type="ChEBI" id="CHEBI:33019"/>
        <dbReference type="ChEBI" id="CHEBI:72950"/>
        <dbReference type="EC" id="2.5.1.15"/>
    </reaction>
</comment>
<dbReference type="GO" id="GO:0046872">
    <property type="term" value="F:metal ion binding"/>
    <property type="evidence" value="ECO:0007669"/>
    <property type="project" value="UniProtKB-KW"/>
</dbReference>
<proteinExistence type="inferred from homology"/>
<reference evidence="15 16" key="1">
    <citation type="journal article" date="2013" name="PLoS ONE">
        <title>Identification and characterization of three novel lipases belonging to families II and V from Anaerovibrio lipolyticus 5ST.</title>
        <authorList>
            <person name="Prive F."/>
            <person name="Kaderbhai N.N."/>
            <person name="Girdwood S."/>
            <person name="Worgan H.J."/>
            <person name="Pinloche E."/>
            <person name="Scollan N.D."/>
            <person name="Huws S.A."/>
            <person name="Newbold C.J."/>
        </authorList>
    </citation>
    <scope>NUCLEOTIDE SEQUENCE [LARGE SCALE GENOMIC DNA]</scope>
    <source>
        <strain evidence="15 16">5S</strain>
    </source>
</reference>
<comment type="caution">
    <text evidence="15">The sequence shown here is derived from an EMBL/GenBank/DDBJ whole genome shotgun (WGS) entry which is preliminary data.</text>
</comment>
<evidence type="ECO:0000256" key="2">
    <source>
        <dbReference type="ARBA" id="ARBA00001946"/>
    </source>
</evidence>
<dbReference type="GO" id="GO:0046656">
    <property type="term" value="P:folic acid biosynthetic process"/>
    <property type="evidence" value="ECO:0007669"/>
    <property type="project" value="UniProtKB-KW"/>
</dbReference>
<accession>A0A0B2K0X2</accession>
<evidence type="ECO:0000256" key="13">
    <source>
        <dbReference type="RuleBase" id="RU361205"/>
    </source>
</evidence>
<organism evidence="15 16">
    <name type="scientific">Anaerovibrio lipolyticus</name>
    <dbReference type="NCBI Taxonomy" id="82374"/>
    <lineage>
        <taxon>Bacteria</taxon>
        <taxon>Bacillati</taxon>
        <taxon>Bacillota</taxon>
        <taxon>Negativicutes</taxon>
        <taxon>Selenomonadales</taxon>
        <taxon>Selenomonadaceae</taxon>
        <taxon>Anaerovibrio</taxon>
    </lineage>
</organism>
<evidence type="ECO:0000256" key="5">
    <source>
        <dbReference type="ARBA" id="ARBA00012458"/>
    </source>
</evidence>